<reference evidence="2 3" key="1">
    <citation type="submission" date="2019-10" db="EMBL/GenBank/DDBJ databases">
        <title>Taxonomy of Antarctic Massilia spp.: description of Massilia rubra sp. nov., Massilia aquatica sp. nov., Massilia mucilaginosa sp. nov., Massilia frigida sp. nov. isolated from streams, lakes and regoliths.</title>
        <authorList>
            <person name="Holochova P."/>
            <person name="Sedlacek I."/>
            <person name="Kralova S."/>
            <person name="Maslanova I."/>
            <person name="Busse H.-J."/>
            <person name="Stankova E."/>
            <person name="Vrbovska V."/>
            <person name="Kovarovic V."/>
            <person name="Bartak M."/>
            <person name="Svec P."/>
            <person name="Pantucek R."/>
        </authorList>
    </citation>
    <scope>NUCLEOTIDE SEQUENCE [LARGE SCALE GENOMIC DNA]</scope>
    <source>
        <strain evidence="2 3">CCM 8733</strain>
    </source>
</reference>
<proteinExistence type="predicted"/>
<evidence type="ECO:0008006" key="4">
    <source>
        <dbReference type="Google" id="ProtNLM"/>
    </source>
</evidence>
<dbReference type="PROSITE" id="PS51257">
    <property type="entry name" value="PROKAR_LIPOPROTEIN"/>
    <property type="match status" value="1"/>
</dbReference>
<comment type="caution">
    <text evidence="2">The sequence shown here is derived from an EMBL/GenBank/DDBJ whole genome shotgun (WGS) entry which is preliminary data.</text>
</comment>
<evidence type="ECO:0000256" key="1">
    <source>
        <dbReference type="SAM" id="SignalP"/>
    </source>
</evidence>
<accession>A0ABX0NZ48</accession>
<protein>
    <recommendedName>
        <fullName evidence="4">Lipoprotein</fullName>
    </recommendedName>
</protein>
<keyword evidence="1" id="KW-0732">Signal</keyword>
<name>A0ABX0NZ48_9BURK</name>
<feature type="signal peptide" evidence="1">
    <location>
        <begin position="1"/>
        <end position="19"/>
    </location>
</feature>
<dbReference type="EMBL" id="WHJH01000043">
    <property type="protein sequence ID" value="NHZ92283.1"/>
    <property type="molecule type" value="Genomic_DNA"/>
</dbReference>
<evidence type="ECO:0000313" key="2">
    <source>
        <dbReference type="EMBL" id="NHZ92283.1"/>
    </source>
</evidence>
<gene>
    <name evidence="2" type="ORF">F2P45_25235</name>
</gene>
<keyword evidence="3" id="KW-1185">Reference proteome</keyword>
<organism evidence="2 3">
    <name type="scientific">Massilia mucilaginosa</name>
    <dbReference type="NCBI Taxonomy" id="2609282"/>
    <lineage>
        <taxon>Bacteria</taxon>
        <taxon>Pseudomonadati</taxon>
        <taxon>Pseudomonadota</taxon>
        <taxon>Betaproteobacteria</taxon>
        <taxon>Burkholderiales</taxon>
        <taxon>Oxalobacteraceae</taxon>
        <taxon>Telluria group</taxon>
        <taxon>Massilia</taxon>
    </lineage>
</organism>
<evidence type="ECO:0000313" key="3">
    <source>
        <dbReference type="Proteomes" id="UP000609726"/>
    </source>
</evidence>
<sequence length="152" mass="15816">MVKAKHILALVAVSSLLSACYVVPIDQYPPRGNGNGNYNNNGGGVAIVPVPAVRPIYTARLYPANDEASRMGRISGTISNPERGHGEFSFAAGGEAFSGEATRDPGAAKGVANASGNRGGYVRCDYAMTRAEMGSGTCVFSSGARFDMHITQ</sequence>
<feature type="chain" id="PRO_5047032793" description="Lipoprotein" evidence="1">
    <location>
        <begin position="20"/>
        <end position="152"/>
    </location>
</feature>
<dbReference type="RefSeq" id="WP_166880979.1">
    <property type="nucleotide sequence ID" value="NZ_WHJH01000043.1"/>
</dbReference>
<dbReference type="Proteomes" id="UP000609726">
    <property type="component" value="Unassembled WGS sequence"/>
</dbReference>